<dbReference type="EMBL" id="CP013909">
    <property type="protein sequence ID" value="ALW85896.1"/>
    <property type="molecule type" value="Genomic_DNA"/>
</dbReference>
<dbReference type="KEGG" id="hyg:AUC43_12790"/>
<dbReference type="Pfam" id="PF06078">
    <property type="entry name" value="DUF937"/>
    <property type="match status" value="1"/>
</dbReference>
<organism evidence="2 3">
    <name type="scientific">Hymenobacter sedentarius</name>
    <dbReference type="NCBI Taxonomy" id="1411621"/>
    <lineage>
        <taxon>Bacteria</taxon>
        <taxon>Pseudomonadati</taxon>
        <taxon>Bacteroidota</taxon>
        <taxon>Cytophagia</taxon>
        <taxon>Cytophagales</taxon>
        <taxon>Hymenobacteraceae</taxon>
        <taxon>Hymenobacter</taxon>
    </lineage>
</organism>
<feature type="transmembrane region" description="Helical" evidence="1">
    <location>
        <begin position="157"/>
        <end position="175"/>
    </location>
</feature>
<keyword evidence="1" id="KW-0812">Transmembrane</keyword>
<dbReference type="RefSeq" id="WP_068194141.1">
    <property type="nucleotide sequence ID" value="NZ_CP013909.1"/>
</dbReference>
<reference evidence="2 3" key="1">
    <citation type="submission" date="2015-12" db="EMBL/GenBank/DDBJ databases">
        <authorList>
            <person name="Shamseldin A."/>
            <person name="Moawad H."/>
            <person name="Abd El-Rahim W.M."/>
            <person name="Sadowsky M.J."/>
        </authorList>
    </citation>
    <scope>NUCLEOTIDE SEQUENCE [LARGE SCALE GENOMIC DNA]</scope>
    <source>
        <strain evidence="2 3">DG5B</strain>
    </source>
</reference>
<name>A0A0U4C6F7_9BACT</name>
<dbReference type="OrthoDB" id="9782229at2"/>
<accession>A0A0U4C6F7</accession>
<gene>
    <name evidence="2" type="ORF">AUC43_12790</name>
</gene>
<keyword evidence="3" id="KW-1185">Reference proteome</keyword>
<evidence type="ECO:0000256" key="1">
    <source>
        <dbReference type="SAM" id="Phobius"/>
    </source>
</evidence>
<protein>
    <submittedName>
        <fullName evidence="2">Uncharacterized protein</fullName>
    </submittedName>
</protein>
<sequence>MYDLSQNASRTASGHCSTMTGLLGIVGSGDTLGGAMVQGDCLLTNLFGANSGTIADAVSAYAGIKPSSAKTLLGTAGVVVPALLGQYASSHNLKAIGTAWLLVGLKGQVRSLLPAGLHGLTGVLRLGRLGNWAAPAANGRLAASRVAPTVAGGLRTWWYHLLVPFIAFVLVRYFLLVWGLPATDVASPTGGSRASAGSFASSEAATGIGLRG</sequence>
<dbReference type="Proteomes" id="UP000059542">
    <property type="component" value="Chromosome"/>
</dbReference>
<keyword evidence="1" id="KW-1133">Transmembrane helix</keyword>
<proteinExistence type="predicted"/>
<keyword evidence="1" id="KW-0472">Membrane</keyword>
<dbReference type="InterPro" id="IPR009282">
    <property type="entry name" value="DUF937"/>
</dbReference>
<evidence type="ECO:0000313" key="2">
    <source>
        <dbReference type="EMBL" id="ALW85896.1"/>
    </source>
</evidence>
<dbReference type="AlphaFoldDB" id="A0A0U4C6F7"/>
<evidence type="ECO:0000313" key="3">
    <source>
        <dbReference type="Proteomes" id="UP000059542"/>
    </source>
</evidence>